<dbReference type="SUPFAM" id="SSF50182">
    <property type="entry name" value="Sm-like ribonucleoproteins"/>
    <property type="match status" value="1"/>
</dbReference>
<feature type="compositionally biased region" description="Gly residues" evidence="4">
    <location>
        <begin position="559"/>
        <end position="568"/>
    </location>
</feature>
<evidence type="ECO:0000259" key="7">
    <source>
        <dbReference type="PROSITE" id="PS51513"/>
    </source>
</evidence>
<evidence type="ECO:0000259" key="6">
    <source>
        <dbReference type="PROSITE" id="PS51512"/>
    </source>
</evidence>
<protein>
    <submittedName>
        <fullName evidence="9">Protein decapping 5</fullName>
    </submittedName>
</protein>
<evidence type="ECO:0000256" key="4">
    <source>
        <dbReference type="SAM" id="MobiDB-lite"/>
    </source>
</evidence>
<dbReference type="Proteomes" id="UP001289374">
    <property type="component" value="Unassembled WGS sequence"/>
</dbReference>
<dbReference type="PANTHER" id="PTHR33740">
    <property type="entry name" value="GPI-ANCHORED ADHESIN-LIKE PROTEIN"/>
    <property type="match status" value="1"/>
</dbReference>
<feature type="domain" description="FFD box profile" evidence="7">
    <location>
        <begin position="512"/>
        <end position="527"/>
    </location>
</feature>
<evidence type="ECO:0000256" key="2">
    <source>
        <dbReference type="PROSITE-ProRule" id="PRU00869"/>
    </source>
</evidence>
<feature type="domain" description="TFG box profile" evidence="8">
    <location>
        <begin position="534"/>
        <end position="554"/>
    </location>
</feature>
<proteinExistence type="predicted"/>
<keyword evidence="5" id="KW-1133">Transmembrane helix</keyword>
<dbReference type="Pfam" id="PF12701">
    <property type="entry name" value="LSM14"/>
    <property type="match status" value="1"/>
</dbReference>
<feature type="compositionally biased region" description="Polar residues" evidence="4">
    <location>
        <begin position="419"/>
        <end position="431"/>
    </location>
</feature>
<feature type="compositionally biased region" description="Acidic residues" evidence="4">
    <location>
        <begin position="492"/>
        <end position="502"/>
    </location>
</feature>
<dbReference type="PANTHER" id="PTHR33740:SF1">
    <property type="entry name" value="SLH DOMAIN PROTEIN"/>
    <property type="match status" value="1"/>
</dbReference>
<keyword evidence="3" id="KW-0175">Coiled coil</keyword>
<feature type="region of interest" description="Disordered" evidence="4">
    <location>
        <begin position="109"/>
        <end position="152"/>
    </location>
</feature>
<dbReference type="AlphaFoldDB" id="A0AAE2BW16"/>
<evidence type="ECO:0000256" key="5">
    <source>
        <dbReference type="SAM" id="Phobius"/>
    </source>
</evidence>
<organism evidence="9 10">
    <name type="scientific">Sesamum angolense</name>
    <dbReference type="NCBI Taxonomy" id="2727404"/>
    <lineage>
        <taxon>Eukaryota</taxon>
        <taxon>Viridiplantae</taxon>
        <taxon>Streptophyta</taxon>
        <taxon>Embryophyta</taxon>
        <taxon>Tracheophyta</taxon>
        <taxon>Spermatophyta</taxon>
        <taxon>Magnoliopsida</taxon>
        <taxon>eudicotyledons</taxon>
        <taxon>Gunneridae</taxon>
        <taxon>Pentapetalae</taxon>
        <taxon>asterids</taxon>
        <taxon>lamiids</taxon>
        <taxon>Lamiales</taxon>
        <taxon>Pedaliaceae</taxon>
        <taxon>Sesamum</taxon>
    </lineage>
</organism>
<gene>
    <name evidence="9" type="ORF">Sango_1096300</name>
</gene>
<dbReference type="SMART" id="SM01271">
    <property type="entry name" value="LSM14"/>
    <property type="match status" value="1"/>
</dbReference>
<feature type="region of interest" description="Disordered" evidence="4">
    <location>
        <begin position="474"/>
        <end position="508"/>
    </location>
</feature>
<feature type="domain" description="DFDF" evidence="6">
    <location>
        <begin position="444"/>
        <end position="480"/>
    </location>
</feature>
<evidence type="ECO:0000256" key="3">
    <source>
        <dbReference type="SAM" id="Coils"/>
    </source>
</evidence>
<sequence>MAAESSTAAASSRSGGGGASADSYIGSLISLTSKSEIRYEGILYNINTEESSIGLRNVRSFGTEGRKKDGPQVLQVTKFMNTFCLEEVISRTYRSKLLHQFNLLRQLTSHYPRPTPPPTSLPTAPSGSLVDHSSHSAQMGLPGSTFQSGLPLYQPGGNLNSWGPSPPNANGSGLAMPMYWQGFYGTPNGLPQLPQQSLLRPPPGLSLPPTMQQMQFSGFNSSLPTAGSSLPTANLPEYHSSLVPSSTGSSSLTSTSLPASTLSLNMPHLQPVSLSSETMINPLANKAPLTAISTSSPVPGLPSLAHLPTSVPDNAGVPLAVGKPVSIPGPTALPQRAISQSGTSVSVASGLVTESPTPLLITPGQLLHSGPATASAPQPLQTVQKDVEVVQVSSKPSAEPTVAVVTEAQPQILLLPPNSRAQKPNGSTYHMRNNYRGRGGRGSGISRPVTKFTEDFDFTAMNEKFKKDEVWGHLGKSNKSQSKDKEANGSDIGEDDSQDENVAELPKIEVKPVYNKDDFFDSLSCNALDNDPNNWRTRYSEQMKLDTETFGEFSRYRGGRGGRGPGRGGRFRGSYHGRGYGGYNSYAGRGRGRGNPLYIRPRNPNRFLLSASIAEKNSSLEFSWTSWDKVASDDYNGWAIAEESAPRPVKKKGLPKFAVIGIGASLAAVLGLFAYFSLSSKGYGIRLRSRFNALHGFSVPSFTDKDENKSEEVSDNVSLKDAQVLEENSSNVLDAFGQTGVCILGKLSLSSRTAKEFSQSECFDEPTETSFNTMKEQKLVRIIVPFAVDSVQQEALLVLKKLKIIEDDARADELCTRREYARWLVRANSQLERSRKHRINSSAALSGSRITAFDDVGVEDPDFEFIQSLAEAGIVRSKLSDMNSGPNVNNVEDKGQVDFSPERFISRQDLVSWKAKIEYEVMPGIYEKMSRKNIGFLDVKEISSDALVELFLDILAGEKSIVRGVFGQSKRLQPSKPCTKAQAAVALISGRMKEIIQAEISRLEAENVSRQIELQEVMSELVERGDIKQYWERKIEEERSRGLEVEMDYHLAITALEQEKNFQEAAFAELVKQKAALDCQEQLLSSLKAEVTDMTEKLSSERAKIVEEQHGIQDIQHDLQVNFERLLDTKSILEAEVEALRILRSWVEDEARKSQARAKVLEEAGRRWKWDS</sequence>
<dbReference type="InterPro" id="IPR010920">
    <property type="entry name" value="LSM_dom_sf"/>
</dbReference>
<name>A0AAE2BW16_9LAMI</name>
<keyword evidence="10" id="KW-1185">Reference proteome</keyword>
<feature type="compositionally biased region" description="Low complexity" evidence="4">
    <location>
        <begin position="1"/>
        <end position="13"/>
    </location>
</feature>
<feature type="region of interest" description="Disordered" evidence="4">
    <location>
        <begin position="554"/>
        <end position="574"/>
    </location>
</feature>
<dbReference type="InterPro" id="IPR019050">
    <property type="entry name" value="FDF_dom"/>
</dbReference>
<feature type="region of interest" description="Disordered" evidence="4">
    <location>
        <begin position="1"/>
        <end position="20"/>
    </location>
</feature>
<feature type="region of interest" description="Disordered" evidence="4">
    <location>
        <begin position="416"/>
        <end position="448"/>
    </location>
</feature>
<dbReference type="Gene3D" id="2.30.30.100">
    <property type="match status" value="1"/>
</dbReference>
<keyword evidence="5" id="KW-0472">Membrane</keyword>
<keyword evidence="5" id="KW-0812">Transmembrane</keyword>
<dbReference type="PROSITE" id="PS51512">
    <property type="entry name" value="DFDF"/>
    <property type="match status" value="1"/>
</dbReference>
<evidence type="ECO:0000256" key="1">
    <source>
        <dbReference type="PROSITE-ProRule" id="PRU00846"/>
    </source>
</evidence>
<dbReference type="SMART" id="SM01199">
    <property type="entry name" value="FDF"/>
    <property type="match status" value="1"/>
</dbReference>
<dbReference type="InterPro" id="IPR025762">
    <property type="entry name" value="DFDF"/>
</dbReference>
<dbReference type="Pfam" id="PF09532">
    <property type="entry name" value="FDF"/>
    <property type="match status" value="1"/>
</dbReference>
<dbReference type="InterPro" id="IPR025609">
    <property type="entry name" value="Lsm14-like_N"/>
</dbReference>
<evidence type="ECO:0000259" key="8">
    <source>
        <dbReference type="PROSITE" id="PS51536"/>
    </source>
</evidence>
<dbReference type="InterPro" id="IPR025768">
    <property type="entry name" value="TFG_box"/>
</dbReference>
<dbReference type="PROSITE" id="PS51513">
    <property type="entry name" value="FFD"/>
    <property type="match status" value="1"/>
</dbReference>
<reference evidence="9" key="2">
    <citation type="journal article" date="2024" name="Plant">
        <title>Genomic evolution and insights into agronomic trait innovations of Sesamum species.</title>
        <authorList>
            <person name="Miao H."/>
            <person name="Wang L."/>
            <person name="Qu L."/>
            <person name="Liu H."/>
            <person name="Sun Y."/>
            <person name="Le M."/>
            <person name="Wang Q."/>
            <person name="Wei S."/>
            <person name="Zheng Y."/>
            <person name="Lin W."/>
            <person name="Duan Y."/>
            <person name="Cao H."/>
            <person name="Xiong S."/>
            <person name="Wang X."/>
            <person name="Wei L."/>
            <person name="Li C."/>
            <person name="Ma Q."/>
            <person name="Ju M."/>
            <person name="Zhao R."/>
            <person name="Li G."/>
            <person name="Mu C."/>
            <person name="Tian Q."/>
            <person name="Mei H."/>
            <person name="Zhang T."/>
            <person name="Gao T."/>
            <person name="Zhang H."/>
        </authorList>
    </citation>
    <scope>NUCLEOTIDE SEQUENCE</scope>
    <source>
        <strain evidence="9">K16</strain>
    </source>
</reference>
<feature type="short sequence motif" description="FFD box" evidence="1">
    <location>
        <begin position="512"/>
        <end position="527"/>
    </location>
</feature>
<dbReference type="EMBL" id="JACGWL010000006">
    <property type="protein sequence ID" value="KAK4399902.1"/>
    <property type="molecule type" value="Genomic_DNA"/>
</dbReference>
<evidence type="ECO:0000313" key="9">
    <source>
        <dbReference type="EMBL" id="KAK4399902.1"/>
    </source>
</evidence>
<accession>A0AAE2BW16</accession>
<feature type="coiled-coil region" evidence="3">
    <location>
        <begin position="1053"/>
        <end position="1104"/>
    </location>
</feature>
<feature type="short sequence motif" description="TFG box" evidence="2">
    <location>
        <begin position="534"/>
        <end position="554"/>
    </location>
</feature>
<feature type="transmembrane region" description="Helical" evidence="5">
    <location>
        <begin position="657"/>
        <end position="678"/>
    </location>
</feature>
<dbReference type="InterPro" id="IPR025761">
    <property type="entry name" value="FFD_box"/>
</dbReference>
<dbReference type="PROSITE" id="PS51536">
    <property type="entry name" value="TFG"/>
    <property type="match status" value="1"/>
</dbReference>
<comment type="caution">
    <text evidence="9">The sequence shown here is derived from an EMBL/GenBank/DDBJ whole genome shotgun (WGS) entry which is preliminary data.</text>
</comment>
<evidence type="ECO:0000313" key="10">
    <source>
        <dbReference type="Proteomes" id="UP001289374"/>
    </source>
</evidence>
<reference evidence="9" key="1">
    <citation type="submission" date="2020-06" db="EMBL/GenBank/DDBJ databases">
        <authorList>
            <person name="Li T."/>
            <person name="Hu X."/>
            <person name="Zhang T."/>
            <person name="Song X."/>
            <person name="Zhang H."/>
            <person name="Dai N."/>
            <person name="Sheng W."/>
            <person name="Hou X."/>
            <person name="Wei L."/>
        </authorList>
    </citation>
    <scope>NUCLEOTIDE SEQUENCE</scope>
    <source>
        <strain evidence="9">K16</strain>
        <tissue evidence="9">Leaf</tissue>
    </source>
</reference>